<feature type="transmembrane region" description="Helical" evidence="12">
    <location>
        <begin position="326"/>
        <end position="344"/>
    </location>
</feature>
<dbReference type="Pfam" id="PF16491">
    <property type="entry name" value="Peptidase_M48_N"/>
    <property type="match status" value="1"/>
</dbReference>
<dbReference type="Gene3D" id="3.30.2010.10">
    <property type="entry name" value="Metalloproteases ('zincins'), catalytic domain"/>
    <property type="match status" value="1"/>
</dbReference>
<evidence type="ECO:0000259" key="13">
    <source>
        <dbReference type="Pfam" id="PF01435"/>
    </source>
</evidence>
<feature type="transmembrane region" description="Helical" evidence="12">
    <location>
        <begin position="149"/>
        <end position="168"/>
    </location>
</feature>
<evidence type="ECO:0000313" key="15">
    <source>
        <dbReference type="EMBL" id="SVB48950.1"/>
    </source>
</evidence>
<feature type="domain" description="CAAX prenyl protease 1 N-terminal" evidence="14">
    <location>
        <begin position="28"/>
        <end position="204"/>
    </location>
</feature>
<evidence type="ECO:0000256" key="12">
    <source>
        <dbReference type="SAM" id="Phobius"/>
    </source>
</evidence>
<dbReference type="PANTHER" id="PTHR10120">
    <property type="entry name" value="CAAX PRENYL PROTEASE 1"/>
    <property type="match status" value="1"/>
</dbReference>
<keyword evidence="10" id="KW-0482">Metalloprotease</keyword>
<gene>
    <name evidence="15" type="ORF">METZ01_LOCUS201804</name>
</gene>
<proteinExistence type="predicted"/>
<keyword evidence="3" id="KW-0645">Protease</keyword>
<dbReference type="InterPro" id="IPR032456">
    <property type="entry name" value="Peptidase_M48_N"/>
</dbReference>
<comment type="subcellular location">
    <subcellularLocation>
        <location evidence="2">Endoplasmic reticulum membrane</location>
        <topology evidence="2">Multi-pass membrane protein</topology>
    </subcellularLocation>
</comment>
<protein>
    <recommendedName>
        <fullName evidence="16">Peptidase M48 domain-containing protein</fullName>
    </recommendedName>
</protein>
<evidence type="ECO:0008006" key="16">
    <source>
        <dbReference type="Google" id="ProtNLM"/>
    </source>
</evidence>
<dbReference type="GO" id="GO:0004222">
    <property type="term" value="F:metalloendopeptidase activity"/>
    <property type="evidence" value="ECO:0007669"/>
    <property type="project" value="InterPro"/>
</dbReference>
<evidence type="ECO:0000256" key="5">
    <source>
        <dbReference type="ARBA" id="ARBA00022723"/>
    </source>
</evidence>
<dbReference type="GO" id="GO:0046872">
    <property type="term" value="F:metal ion binding"/>
    <property type="evidence" value="ECO:0007669"/>
    <property type="project" value="UniProtKB-KW"/>
</dbReference>
<name>A0A382EE58_9ZZZZ</name>
<keyword evidence="6" id="KW-0378">Hydrolase</keyword>
<dbReference type="GO" id="GO:0005789">
    <property type="term" value="C:endoplasmic reticulum membrane"/>
    <property type="evidence" value="ECO:0007669"/>
    <property type="project" value="UniProtKB-SubCell"/>
</dbReference>
<organism evidence="15">
    <name type="scientific">marine metagenome</name>
    <dbReference type="NCBI Taxonomy" id="408172"/>
    <lineage>
        <taxon>unclassified sequences</taxon>
        <taxon>metagenomes</taxon>
        <taxon>ecological metagenomes</taxon>
    </lineage>
</organism>
<evidence type="ECO:0000259" key="14">
    <source>
        <dbReference type="Pfam" id="PF16491"/>
    </source>
</evidence>
<evidence type="ECO:0000256" key="1">
    <source>
        <dbReference type="ARBA" id="ARBA00001947"/>
    </source>
</evidence>
<evidence type="ECO:0000256" key="9">
    <source>
        <dbReference type="ARBA" id="ARBA00022989"/>
    </source>
</evidence>
<evidence type="ECO:0000256" key="11">
    <source>
        <dbReference type="ARBA" id="ARBA00023136"/>
    </source>
</evidence>
<evidence type="ECO:0000256" key="7">
    <source>
        <dbReference type="ARBA" id="ARBA00022824"/>
    </source>
</evidence>
<dbReference type="InterPro" id="IPR027057">
    <property type="entry name" value="CAXX_Prtase_1"/>
</dbReference>
<dbReference type="GO" id="GO:0071586">
    <property type="term" value="P:CAAX-box protein processing"/>
    <property type="evidence" value="ECO:0007669"/>
    <property type="project" value="InterPro"/>
</dbReference>
<feature type="transmembrane region" description="Helical" evidence="12">
    <location>
        <begin position="6"/>
        <end position="22"/>
    </location>
</feature>
<dbReference type="EMBL" id="UINC01044048">
    <property type="protein sequence ID" value="SVB48950.1"/>
    <property type="molecule type" value="Genomic_DNA"/>
</dbReference>
<dbReference type="AlphaFoldDB" id="A0A382EE58"/>
<dbReference type="InterPro" id="IPR001915">
    <property type="entry name" value="Peptidase_M48"/>
</dbReference>
<evidence type="ECO:0000256" key="8">
    <source>
        <dbReference type="ARBA" id="ARBA00022833"/>
    </source>
</evidence>
<feature type="transmembrane region" description="Helical" evidence="12">
    <location>
        <begin position="174"/>
        <end position="202"/>
    </location>
</feature>
<feature type="transmembrane region" description="Helical" evidence="12">
    <location>
        <begin position="100"/>
        <end position="123"/>
    </location>
</feature>
<dbReference type="CDD" id="cd07343">
    <property type="entry name" value="M48A_Zmpste24p_like"/>
    <property type="match status" value="1"/>
</dbReference>
<feature type="domain" description="Peptidase M48" evidence="13">
    <location>
        <begin position="208"/>
        <end position="413"/>
    </location>
</feature>
<evidence type="ECO:0000256" key="10">
    <source>
        <dbReference type="ARBA" id="ARBA00023049"/>
    </source>
</evidence>
<dbReference type="FunFam" id="3.30.2010.10:FF:000002">
    <property type="entry name" value="CAAX prenyl protease"/>
    <property type="match status" value="1"/>
</dbReference>
<evidence type="ECO:0000256" key="3">
    <source>
        <dbReference type="ARBA" id="ARBA00022670"/>
    </source>
</evidence>
<comment type="cofactor">
    <cofactor evidence="1">
        <name>Zn(2+)</name>
        <dbReference type="ChEBI" id="CHEBI:29105"/>
    </cofactor>
</comment>
<keyword evidence="5" id="KW-0479">Metal-binding</keyword>
<accession>A0A382EE58</accession>
<keyword evidence="7" id="KW-0256">Endoplasmic reticulum</keyword>
<keyword evidence="11 12" id="KW-0472">Membrane</keyword>
<evidence type="ECO:0000256" key="6">
    <source>
        <dbReference type="ARBA" id="ARBA00022801"/>
    </source>
</evidence>
<evidence type="ECO:0000256" key="2">
    <source>
        <dbReference type="ARBA" id="ARBA00004477"/>
    </source>
</evidence>
<sequence length="430" mass="48104">MTSFAIGALGLILIRYFFELWLDRINAAHVRKHADNVPEAFQDIMDATTYKKSVHYTLAKARFGTISDTYSTAVLCTLLFSGWLASLFGQVVELTGPSPWGLAIALWSVILLMSLLSLPFSWWSQFRLEAQFGFNNSTQHTWWSDQAKGVVLSFAIGVSLLSLILWLARASGDYWWLWAWGVVVVFQLLMSVLAPIIILPLFNKFTPLPEGSLKNRLNNLAKRTGFTNAGIQVMDGSKRSKHSNAFFTGLGKGRRIALFDTLVEQMSDEELEAVLAHEIGHYKLRHVPKMITWSFVTTLVGFWALSLLAGQPWFTGAFGFGSEAGIAPAFLLFGLLAGAVTFWLSPLSSLWSRKFEYEADAFAANAIEASAPMIRALRKLNRENLSNLTPHPWYSAFHYDHPVLLEREAALTAFKPALNNIQLLPHDQAE</sequence>
<keyword evidence="8" id="KW-0862">Zinc</keyword>
<dbReference type="Pfam" id="PF01435">
    <property type="entry name" value="Peptidase_M48"/>
    <property type="match status" value="1"/>
</dbReference>
<keyword evidence="4 12" id="KW-0812">Transmembrane</keyword>
<feature type="transmembrane region" description="Helical" evidence="12">
    <location>
        <begin position="291"/>
        <end position="314"/>
    </location>
</feature>
<reference evidence="15" key="1">
    <citation type="submission" date="2018-05" db="EMBL/GenBank/DDBJ databases">
        <authorList>
            <person name="Lanie J.A."/>
            <person name="Ng W.-L."/>
            <person name="Kazmierczak K.M."/>
            <person name="Andrzejewski T.M."/>
            <person name="Davidsen T.M."/>
            <person name="Wayne K.J."/>
            <person name="Tettelin H."/>
            <person name="Glass J.I."/>
            <person name="Rusch D."/>
            <person name="Podicherti R."/>
            <person name="Tsui H.-C.T."/>
            <person name="Winkler M.E."/>
        </authorList>
    </citation>
    <scope>NUCLEOTIDE SEQUENCE</scope>
</reference>
<keyword evidence="9 12" id="KW-1133">Transmembrane helix</keyword>
<feature type="transmembrane region" description="Helical" evidence="12">
    <location>
        <begin position="70"/>
        <end position="88"/>
    </location>
</feature>
<evidence type="ECO:0000256" key="4">
    <source>
        <dbReference type="ARBA" id="ARBA00022692"/>
    </source>
</evidence>